<dbReference type="InterPro" id="IPR001315">
    <property type="entry name" value="CARD"/>
</dbReference>
<dbReference type="GO" id="GO:0043161">
    <property type="term" value="P:proteasome-mediated ubiquitin-dependent protein catabolic process"/>
    <property type="evidence" value="ECO:0007669"/>
    <property type="project" value="TreeGrafter"/>
</dbReference>
<dbReference type="GO" id="GO:0042981">
    <property type="term" value="P:regulation of apoptotic process"/>
    <property type="evidence" value="ECO:0007669"/>
    <property type="project" value="InterPro"/>
</dbReference>
<dbReference type="Gene3D" id="1.10.533.10">
    <property type="entry name" value="Death Domain, Fas"/>
    <property type="match status" value="1"/>
</dbReference>
<dbReference type="CDD" id="cd01671">
    <property type="entry name" value="CARD"/>
    <property type="match status" value="1"/>
</dbReference>
<dbReference type="GO" id="GO:0006886">
    <property type="term" value="P:intracellular protein transport"/>
    <property type="evidence" value="ECO:0007669"/>
    <property type="project" value="InterPro"/>
</dbReference>
<evidence type="ECO:0000259" key="1">
    <source>
        <dbReference type="PROSITE" id="PS50209"/>
    </source>
</evidence>
<dbReference type="PROSITE" id="PS50209">
    <property type="entry name" value="CARD"/>
    <property type="match status" value="1"/>
</dbReference>
<dbReference type="GO" id="GO:0031462">
    <property type="term" value="C:Cul2-RING ubiquitin ligase complex"/>
    <property type="evidence" value="ECO:0007669"/>
    <property type="project" value="TreeGrafter"/>
</dbReference>
<dbReference type="SUPFAM" id="SSF47986">
    <property type="entry name" value="DEATH domain"/>
    <property type="match status" value="1"/>
</dbReference>
<dbReference type="PANTHER" id="PTHR46575:SF1">
    <property type="entry name" value="AMYLOID PROTEIN-BINDING PROTEIN 2"/>
    <property type="match status" value="1"/>
</dbReference>
<sequence>MPSITHQTGINNQNIMRLRVNRIALVQDLRVEHVCGRLLKVGVIELQDIATINKGTTAQDRTRLLLDLLPTKSRSTEWYKHFKESLQNPDDAGPETRRRCKLLVNFLDNTVIHRPTSQVSRFRDRPAHDVQEMTTLPRNIEQSDQAKLPYYSALPEIEKQICPDSNKEKIDNSGNNADLETDGENMQAKYPDDSHSTMTLVQGLFHQWLPTPENFRSLLDIPDSHRQRLLNSENSEAQEILANEEMALNKLRQVEVIAALARHKHLPSGFELCLCDAVQDILNHPELYHLCLKHFMSLEAADVMLIKEICSSYEGLLQTVDCHSVSEIVNKVTQTGLKLASMLTATNKFSDAGSILINTIQFLKQSTDLKYFIPRYQAYIKLMHTWNLACQPDMAESAYFEAVQMQYQITMMSFGQNMINDAELHAETSCMMLEHGSISSAFGWSRRALKEVDHEDHAAVVRVLCVAINSCCAHWHIKKAELLAIYVVQYARNKFGERHPMFIEALLHFCHFSSEFKQDQVGLQASKDLLDAAEKTYGCESIQVAQAHRAISKALMCMHMLDTDDYYTHALEAVRISQAVLDQHSPLLHYFLYTFANALQLKSLRCQQEVFDATLRWAEMEAKKALALVTELFGEISLKSGQILLLLGQIYSKMNKINIAEKCLKQAVDYMKLCQPSSSYYLLQGMANLANFYTIVLKPDLAVPLFQFIVDHAESTGRYLKWVHECFEDLTQLYEYLGQEKSAEVVKGELTHWLKANPMNSKPIDYAS</sequence>
<accession>A0A0B7A282</accession>
<dbReference type="PANTHER" id="PTHR46575">
    <property type="entry name" value="AMYLOID PROTEIN-BINDING PROTEIN 2"/>
    <property type="match status" value="1"/>
</dbReference>
<organism evidence="2">
    <name type="scientific">Arion vulgaris</name>
    <dbReference type="NCBI Taxonomy" id="1028688"/>
    <lineage>
        <taxon>Eukaryota</taxon>
        <taxon>Metazoa</taxon>
        <taxon>Spiralia</taxon>
        <taxon>Lophotrochozoa</taxon>
        <taxon>Mollusca</taxon>
        <taxon>Gastropoda</taxon>
        <taxon>Heterobranchia</taxon>
        <taxon>Euthyneura</taxon>
        <taxon>Panpulmonata</taxon>
        <taxon>Eupulmonata</taxon>
        <taxon>Stylommatophora</taxon>
        <taxon>Helicina</taxon>
        <taxon>Arionoidea</taxon>
        <taxon>Arionidae</taxon>
        <taxon>Arion</taxon>
    </lineage>
</organism>
<dbReference type="GO" id="GO:1990756">
    <property type="term" value="F:ubiquitin-like ligase-substrate adaptor activity"/>
    <property type="evidence" value="ECO:0007669"/>
    <property type="project" value="TreeGrafter"/>
</dbReference>
<reference evidence="2" key="1">
    <citation type="submission" date="2014-12" db="EMBL/GenBank/DDBJ databases">
        <title>Insight into the proteome of Arion vulgaris.</title>
        <authorList>
            <person name="Aradska J."/>
            <person name="Bulat T."/>
            <person name="Smidak R."/>
            <person name="Sarate P."/>
            <person name="Gangsoo J."/>
            <person name="Sialana F."/>
            <person name="Bilban M."/>
            <person name="Lubec G."/>
        </authorList>
    </citation>
    <scope>NUCLEOTIDE SEQUENCE</scope>
    <source>
        <tissue evidence="2">Skin</tissue>
    </source>
</reference>
<name>A0A0B7A282_9EUPU</name>
<dbReference type="InterPro" id="IPR011029">
    <property type="entry name" value="DEATH-like_dom_sf"/>
</dbReference>
<dbReference type="Pfam" id="PF00619">
    <property type="entry name" value="CARD"/>
    <property type="match status" value="1"/>
</dbReference>
<protein>
    <recommendedName>
        <fullName evidence="1">CARD domain-containing protein</fullName>
    </recommendedName>
</protein>
<dbReference type="Gene3D" id="1.25.40.10">
    <property type="entry name" value="Tetratricopeptide repeat domain"/>
    <property type="match status" value="1"/>
</dbReference>
<gene>
    <name evidence="2" type="primary">ORF92298</name>
</gene>
<proteinExistence type="predicted"/>
<dbReference type="InterPro" id="IPR011990">
    <property type="entry name" value="TPR-like_helical_dom_sf"/>
</dbReference>
<evidence type="ECO:0000313" key="2">
    <source>
        <dbReference type="EMBL" id="CEK74732.1"/>
    </source>
</evidence>
<feature type="domain" description="CARD" evidence="1">
    <location>
        <begin position="10"/>
        <end position="88"/>
    </location>
</feature>
<dbReference type="InterPro" id="IPR042476">
    <property type="entry name" value="APPBP2"/>
</dbReference>
<dbReference type="EMBL" id="HACG01027867">
    <property type="protein sequence ID" value="CEK74732.1"/>
    <property type="molecule type" value="Transcribed_RNA"/>
</dbReference>
<dbReference type="AlphaFoldDB" id="A0A0B7A282"/>